<accession>A0A0A8Z4Z6</accession>
<reference evidence="1" key="1">
    <citation type="submission" date="2014-09" db="EMBL/GenBank/DDBJ databases">
        <authorList>
            <person name="Magalhaes I.L.F."/>
            <person name="Oliveira U."/>
            <person name="Santos F.R."/>
            <person name="Vidigal T.H.D.A."/>
            <person name="Brescovit A.D."/>
            <person name="Santos A.J."/>
        </authorList>
    </citation>
    <scope>NUCLEOTIDE SEQUENCE</scope>
    <source>
        <tissue evidence="1">Shoot tissue taken approximately 20 cm above the soil surface</tissue>
    </source>
</reference>
<organism evidence="1">
    <name type="scientific">Arundo donax</name>
    <name type="common">Giant reed</name>
    <name type="synonym">Donax arundinaceus</name>
    <dbReference type="NCBI Taxonomy" id="35708"/>
    <lineage>
        <taxon>Eukaryota</taxon>
        <taxon>Viridiplantae</taxon>
        <taxon>Streptophyta</taxon>
        <taxon>Embryophyta</taxon>
        <taxon>Tracheophyta</taxon>
        <taxon>Spermatophyta</taxon>
        <taxon>Magnoliopsida</taxon>
        <taxon>Liliopsida</taxon>
        <taxon>Poales</taxon>
        <taxon>Poaceae</taxon>
        <taxon>PACMAD clade</taxon>
        <taxon>Arundinoideae</taxon>
        <taxon>Arundineae</taxon>
        <taxon>Arundo</taxon>
    </lineage>
</organism>
<evidence type="ECO:0000313" key="1">
    <source>
        <dbReference type="EMBL" id="JAD32753.1"/>
    </source>
</evidence>
<proteinExistence type="predicted"/>
<sequence>MLSVLNPKQTK</sequence>
<dbReference type="EMBL" id="GBRH01265142">
    <property type="protein sequence ID" value="JAD32753.1"/>
    <property type="molecule type" value="Transcribed_RNA"/>
</dbReference>
<protein>
    <submittedName>
        <fullName evidence="1">Uncharacterized protein</fullName>
    </submittedName>
</protein>
<reference evidence="1" key="2">
    <citation type="journal article" date="2015" name="Data Brief">
        <title>Shoot transcriptome of the giant reed, Arundo donax.</title>
        <authorList>
            <person name="Barrero R.A."/>
            <person name="Guerrero F.D."/>
            <person name="Moolhuijzen P."/>
            <person name="Goolsby J.A."/>
            <person name="Tidwell J."/>
            <person name="Bellgard S.E."/>
            <person name="Bellgard M.I."/>
        </authorList>
    </citation>
    <scope>NUCLEOTIDE SEQUENCE</scope>
    <source>
        <tissue evidence="1">Shoot tissue taken approximately 20 cm above the soil surface</tissue>
    </source>
</reference>
<name>A0A0A8Z4Z6_ARUDO</name>